<dbReference type="InterPro" id="IPR055240">
    <property type="entry name" value="CBM13-like"/>
</dbReference>
<keyword evidence="5" id="KW-1185">Reference proteome</keyword>
<proteinExistence type="predicted"/>
<reference evidence="4 5" key="1">
    <citation type="submission" date="2020-03" db="EMBL/GenBank/DDBJ databases">
        <title>WGS of actinomycetes isolated from Thailand.</title>
        <authorList>
            <person name="Thawai C."/>
        </authorList>
    </citation>
    <scope>NUCLEOTIDE SEQUENCE [LARGE SCALE GENOMIC DNA]</scope>
    <source>
        <strain evidence="4 5">HSS6-12</strain>
    </source>
</reference>
<feature type="compositionally biased region" description="Low complexity" evidence="1">
    <location>
        <begin position="43"/>
        <end position="68"/>
    </location>
</feature>
<evidence type="ECO:0000256" key="2">
    <source>
        <dbReference type="SAM" id="Phobius"/>
    </source>
</evidence>
<name>A0ABX0ZEX2_9ACTN</name>
<keyword evidence="2" id="KW-1133">Transmembrane helix</keyword>
<evidence type="ECO:0000313" key="5">
    <source>
        <dbReference type="Proteomes" id="UP000783871"/>
    </source>
</evidence>
<dbReference type="EMBL" id="JAATEO010000054">
    <property type="protein sequence ID" value="NJP35737.1"/>
    <property type="molecule type" value="Genomic_DNA"/>
</dbReference>
<dbReference type="PROSITE" id="PS51175">
    <property type="entry name" value="CBM6"/>
    <property type="match status" value="1"/>
</dbReference>
<evidence type="ECO:0000259" key="3">
    <source>
        <dbReference type="PROSITE" id="PS51175"/>
    </source>
</evidence>
<accession>A0ABX0ZEX2</accession>
<feature type="domain" description="CBM6" evidence="3">
    <location>
        <begin position="126"/>
        <end position="249"/>
    </location>
</feature>
<gene>
    <name evidence="4" type="ORF">HCJ94_28185</name>
</gene>
<organism evidence="4 5">
    <name type="scientific">Micromonospora thermarum</name>
    <dbReference type="NCBI Taxonomy" id="2720024"/>
    <lineage>
        <taxon>Bacteria</taxon>
        <taxon>Bacillati</taxon>
        <taxon>Actinomycetota</taxon>
        <taxon>Actinomycetes</taxon>
        <taxon>Micromonosporales</taxon>
        <taxon>Micromonosporaceae</taxon>
        <taxon>Micromonospora</taxon>
    </lineage>
</organism>
<keyword evidence="2" id="KW-0812">Transmembrane</keyword>
<feature type="compositionally biased region" description="Pro residues" evidence="1">
    <location>
        <begin position="112"/>
        <end position="124"/>
    </location>
</feature>
<dbReference type="Pfam" id="PF22704">
    <property type="entry name" value="CBM13-like"/>
    <property type="match status" value="1"/>
</dbReference>
<dbReference type="Proteomes" id="UP000783871">
    <property type="component" value="Unassembled WGS sequence"/>
</dbReference>
<dbReference type="InterPro" id="IPR008979">
    <property type="entry name" value="Galactose-bd-like_sf"/>
</dbReference>
<dbReference type="SUPFAM" id="SSF49785">
    <property type="entry name" value="Galactose-binding domain-like"/>
    <property type="match status" value="1"/>
</dbReference>
<feature type="region of interest" description="Disordered" evidence="1">
    <location>
        <begin position="43"/>
        <end position="130"/>
    </location>
</feature>
<evidence type="ECO:0000256" key="1">
    <source>
        <dbReference type="SAM" id="MobiDB-lite"/>
    </source>
</evidence>
<evidence type="ECO:0000313" key="4">
    <source>
        <dbReference type="EMBL" id="NJP35737.1"/>
    </source>
</evidence>
<feature type="transmembrane region" description="Helical" evidence="2">
    <location>
        <begin position="20"/>
        <end position="42"/>
    </location>
</feature>
<dbReference type="InterPro" id="IPR005084">
    <property type="entry name" value="CBM6"/>
</dbReference>
<keyword evidence="2" id="KW-0472">Membrane</keyword>
<dbReference type="CDD" id="cd04081">
    <property type="entry name" value="CBM35_galactosidase-like"/>
    <property type="match status" value="1"/>
</dbReference>
<sequence>MRPLHGRDQDGVWRIGPVRLLAVVGVGYLIVVLALAALTAGVDSGSSADAGSGPEAGASAPESSTPAGPGEGTAGESAPVSPAGKDVRVGSVENRSAPPRPSPSPSTARPSVAPPPAAPPPPPVVTSYEAESPVNGLAGTRTFTCSGCSGEKKVGYIGRDMGALQFNGVTARTGGTASVTLTYVNGEGPRVGHISVNGGSPIVLTFPGTGGWSTVDTMTITVALRPGTNSLRIFNPHEPAPDFDKITVSVR</sequence>
<dbReference type="Gene3D" id="2.60.120.260">
    <property type="entry name" value="Galactose-binding domain-like"/>
    <property type="match status" value="1"/>
</dbReference>
<comment type="caution">
    <text evidence="4">The sequence shown here is derived from an EMBL/GenBank/DDBJ whole genome shotgun (WGS) entry which is preliminary data.</text>
</comment>
<dbReference type="RefSeq" id="WP_168004050.1">
    <property type="nucleotide sequence ID" value="NZ_JAATEO010000054.1"/>
</dbReference>
<protein>
    <recommendedName>
        <fullName evidence="3">CBM6 domain-containing protein</fullName>
    </recommendedName>
</protein>